<evidence type="ECO:0000256" key="5">
    <source>
        <dbReference type="ARBA" id="ARBA00023180"/>
    </source>
</evidence>
<dbReference type="VEuPathDB" id="FungiDB:FOIG_09110"/>
<feature type="transmembrane region" description="Helical" evidence="6">
    <location>
        <begin position="123"/>
        <end position="142"/>
    </location>
</feature>
<evidence type="ECO:0000256" key="1">
    <source>
        <dbReference type="ARBA" id="ARBA00004141"/>
    </source>
</evidence>
<dbReference type="SUPFAM" id="SSF103473">
    <property type="entry name" value="MFS general substrate transporter"/>
    <property type="match status" value="1"/>
</dbReference>
<dbReference type="GO" id="GO:0022857">
    <property type="term" value="F:transmembrane transporter activity"/>
    <property type="evidence" value="ECO:0007669"/>
    <property type="project" value="InterPro"/>
</dbReference>
<dbReference type="VEuPathDB" id="FungiDB:FOXG_01904"/>
<dbReference type="InterPro" id="IPR020846">
    <property type="entry name" value="MFS_dom"/>
</dbReference>
<dbReference type="PANTHER" id="PTHR23502">
    <property type="entry name" value="MAJOR FACILITATOR SUPERFAMILY"/>
    <property type="match status" value="1"/>
</dbReference>
<organism evidence="8 9">
    <name type="scientific">Fusarium oxysporum</name>
    <name type="common">Fusarium vascular wilt</name>
    <dbReference type="NCBI Taxonomy" id="5507"/>
    <lineage>
        <taxon>Eukaryota</taxon>
        <taxon>Fungi</taxon>
        <taxon>Dikarya</taxon>
        <taxon>Ascomycota</taxon>
        <taxon>Pezizomycotina</taxon>
        <taxon>Sordariomycetes</taxon>
        <taxon>Hypocreomycetidae</taxon>
        <taxon>Hypocreales</taxon>
        <taxon>Nectriaceae</taxon>
        <taxon>Fusarium</taxon>
        <taxon>Fusarium oxysporum species complex</taxon>
    </lineage>
</organism>
<dbReference type="InterPro" id="IPR011701">
    <property type="entry name" value="MFS"/>
</dbReference>
<dbReference type="VEuPathDB" id="FungiDB:FOC1_g10009812"/>
<dbReference type="Proteomes" id="UP000219369">
    <property type="component" value="Unassembled WGS sequence"/>
</dbReference>
<protein>
    <submittedName>
        <fullName evidence="8">Related to fluconazole resistance protein (FLU1)</fullName>
    </submittedName>
</protein>
<evidence type="ECO:0000256" key="4">
    <source>
        <dbReference type="ARBA" id="ARBA00023136"/>
    </source>
</evidence>
<keyword evidence="5" id="KW-0325">Glycoprotein</keyword>
<keyword evidence="2 6" id="KW-0812">Transmembrane</keyword>
<accession>A0A2H3SKD6</accession>
<evidence type="ECO:0000256" key="2">
    <source>
        <dbReference type="ARBA" id="ARBA00022692"/>
    </source>
</evidence>
<dbReference type="VEuPathDB" id="FungiDB:FOMG_05171"/>
<feature type="transmembrane region" description="Helical" evidence="6">
    <location>
        <begin position="211"/>
        <end position="231"/>
    </location>
</feature>
<name>A0A2H3SKD6_FUSOX</name>
<dbReference type="Pfam" id="PF07690">
    <property type="entry name" value="MFS_1"/>
    <property type="match status" value="1"/>
</dbReference>
<keyword evidence="4 6" id="KW-0472">Membrane</keyword>
<comment type="subcellular location">
    <subcellularLocation>
        <location evidence="1">Membrane</location>
        <topology evidence="1">Multi-pass membrane protein</topology>
    </subcellularLocation>
</comment>
<dbReference type="EMBL" id="FMJY01000001">
    <property type="protein sequence ID" value="SCO76948.1"/>
    <property type="molecule type" value="Genomic_DNA"/>
</dbReference>
<feature type="transmembrane region" description="Helical" evidence="6">
    <location>
        <begin position="56"/>
        <end position="73"/>
    </location>
</feature>
<dbReference type="AlphaFoldDB" id="A0A2H3SKD6"/>
<feature type="transmembrane region" description="Helical" evidence="6">
    <location>
        <begin position="182"/>
        <end position="205"/>
    </location>
</feature>
<feature type="transmembrane region" description="Helical" evidence="6">
    <location>
        <begin position="448"/>
        <end position="470"/>
    </location>
</feature>
<dbReference type="VEuPathDB" id="FungiDB:FOZG_10279"/>
<feature type="transmembrane region" description="Helical" evidence="6">
    <location>
        <begin position="357"/>
        <end position="376"/>
    </location>
</feature>
<evidence type="ECO:0000313" key="8">
    <source>
        <dbReference type="EMBL" id="SCO76948.1"/>
    </source>
</evidence>
<feature type="transmembrane region" description="Helical" evidence="6">
    <location>
        <begin position="422"/>
        <end position="442"/>
    </location>
</feature>
<evidence type="ECO:0000256" key="3">
    <source>
        <dbReference type="ARBA" id="ARBA00022989"/>
    </source>
</evidence>
<dbReference type="OrthoDB" id="5141738at2759"/>
<gene>
    <name evidence="8" type="ORF">FRV6_01160</name>
</gene>
<dbReference type="PANTHER" id="PTHR23502:SF74">
    <property type="entry name" value="MAJOR FACILITATOR SUPERFAMILY (MFS) PROFILE DOMAIN-CONTAINING PROTEIN"/>
    <property type="match status" value="1"/>
</dbReference>
<evidence type="ECO:0000259" key="7">
    <source>
        <dbReference type="PROSITE" id="PS50850"/>
    </source>
</evidence>
<dbReference type="PROSITE" id="PS50850">
    <property type="entry name" value="MFS"/>
    <property type="match status" value="1"/>
</dbReference>
<evidence type="ECO:0000313" key="9">
    <source>
        <dbReference type="Proteomes" id="UP000219369"/>
    </source>
</evidence>
<feature type="transmembrane region" description="Helical" evidence="6">
    <location>
        <begin position="315"/>
        <end position="337"/>
    </location>
</feature>
<feature type="transmembrane region" description="Helical" evidence="6">
    <location>
        <begin position="276"/>
        <end position="295"/>
    </location>
</feature>
<sequence>MSDGCLIKASVDVTIYQTITLAMAPSLTGNEWLDATFGLPDNKNPLKFSRRKQAQVVAAGIAIIANSALGSSLPSGATSDIAKAFSVTNRLQLVLLNSLYMLGFAIGPLIFGPLSEHLGRRPVLTGTYLGYMIFTLCCAVSPNFTALLIFRLFCGVAAAAPNAVVGPLFADIFDRPGPRGKATAYYMCATAMVPPLGPIISGYATRHSWRLTFWVGLGISGVFLPLVFCLPETYAPIIRKKYRVDPEVAEKQQPSLAQELKTIFARPFVMAAREPVVLFTSLYLALVYATLYLFFQAYPIIFQGVYQLSSGEVGLTFLPITAGSIVALGLFLGYSSYHSSAMKAGAAWANKIEYRRLPLACAGGPLIIASLFWLGWTSYSEIHPAVASLSGLLFGAGYLVEFMALLNYITDAYRQYSASAQAASSTMRSITAVVLPLAAPSMYENLGIQWACSLLGFFTLVLACIPFVFIRYGEALRKRSPFCQKLSTAAGPVVSL</sequence>
<proteinExistence type="predicted"/>
<dbReference type="InterPro" id="IPR036259">
    <property type="entry name" value="MFS_trans_sf"/>
</dbReference>
<dbReference type="VEuPathDB" id="FungiDB:FOC4_g10008887"/>
<feature type="transmembrane region" description="Helical" evidence="6">
    <location>
        <begin position="382"/>
        <end position="410"/>
    </location>
</feature>
<dbReference type="Gene3D" id="1.20.1250.20">
    <property type="entry name" value="MFS general substrate transporter like domains"/>
    <property type="match status" value="1"/>
</dbReference>
<feature type="transmembrane region" description="Helical" evidence="6">
    <location>
        <begin position="148"/>
        <end position="170"/>
    </location>
</feature>
<evidence type="ECO:0000256" key="6">
    <source>
        <dbReference type="SAM" id="Phobius"/>
    </source>
</evidence>
<dbReference type="GO" id="GO:0005886">
    <property type="term" value="C:plasma membrane"/>
    <property type="evidence" value="ECO:0007669"/>
    <property type="project" value="TreeGrafter"/>
</dbReference>
<reference evidence="9" key="1">
    <citation type="submission" date="2016-09" db="EMBL/GenBank/DDBJ databases">
        <authorList>
            <person name="Guldener U."/>
        </authorList>
    </citation>
    <scope>NUCLEOTIDE SEQUENCE [LARGE SCALE GENOMIC DNA]</scope>
    <source>
        <strain evidence="9">V64-1</strain>
    </source>
</reference>
<feature type="domain" description="Major facilitator superfamily (MFS) profile" evidence="7">
    <location>
        <begin position="55"/>
        <end position="476"/>
    </location>
</feature>
<feature type="transmembrane region" description="Helical" evidence="6">
    <location>
        <begin position="93"/>
        <end position="111"/>
    </location>
</feature>
<keyword evidence="3 6" id="KW-1133">Transmembrane helix</keyword>
<dbReference type="VEuPathDB" id="FungiDB:HZS61_009816"/>